<feature type="transmembrane region" description="Helical" evidence="13">
    <location>
        <begin position="331"/>
        <end position="355"/>
    </location>
</feature>
<evidence type="ECO:0000256" key="8">
    <source>
        <dbReference type="ARBA" id="ARBA00023054"/>
    </source>
</evidence>
<dbReference type="InterPro" id="IPR014743">
    <property type="entry name" value="Cl-channel_core"/>
</dbReference>
<evidence type="ECO:0000313" key="18">
    <source>
        <dbReference type="Proteomes" id="UP001140094"/>
    </source>
</evidence>
<dbReference type="PROSITE" id="PS51371">
    <property type="entry name" value="CBS"/>
    <property type="match status" value="1"/>
</dbReference>
<dbReference type="InterPro" id="IPR001807">
    <property type="entry name" value="ClC"/>
</dbReference>
<evidence type="ECO:0000256" key="11">
    <source>
        <dbReference type="ARBA" id="ARBA00023306"/>
    </source>
</evidence>
<reference evidence="17" key="1">
    <citation type="submission" date="2022-07" db="EMBL/GenBank/DDBJ databases">
        <title>Phylogenomic reconstructions and comparative analyses of Kickxellomycotina fungi.</title>
        <authorList>
            <person name="Reynolds N.K."/>
            <person name="Stajich J.E."/>
            <person name="Barry K."/>
            <person name="Grigoriev I.V."/>
            <person name="Crous P."/>
            <person name="Smith M.E."/>
        </authorList>
    </citation>
    <scope>NUCLEOTIDE SEQUENCE</scope>
    <source>
        <strain evidence="17">NRRL 1565</strain>
    </source>
</reference>
<dbReference type="Gene3D" id="3.30.70.1620">
    <property type="match status" value="1"/>
</dbReference>
<feature type="coiled-coil region" evidence="14">
    <location>
        <begin position="1106"/>
        <end position="1314"/>
    </location>
</feature>
<dbReference type="PRINTS" id="PR00762">
    <property type="entry name" value="CLCHANNEL"/>
</dbReference>
<dbReference type="SUPFAM" id="SSF75553">
    <property type="entry name" value="Smc hinge domain"/>
    <property type="match status" value="1"/>
</dbReference>
<dbReference type="InterPro" id="IPR041741">
    <property type="entry name" value="SMC3_ABC_euk"/>
</dbReference>
<dbReference type="CDD" id="cd03272">
    <property type="entry name" value="ABC_SMC3_euk"/>
    <property type="match status" value="1"/>
</dbReference>
<dbReference type="FunFam" id="3.40.50.300:FF:000370">
    <property type="entry name" value="Structural maintenance of chromosomes 3"/>
    <property type="match status" value="1"/>
</dbReference>
<evidence type="ECO:0000256" key="5">
    <source>
        <dbReference type="ARBA" id="ARBA00022692"/>
    </source>
</evidence>
<dbReference type="CDD" id="cd03684">
    <property type="entry name" value="ClC_3_like"/>
    <property type="match status" value="1"/>
</dbReference>
<dbReference type="GO" id="GO:0007059">
    <property type="term" value="P:chromosome segregation"/>
    <property type="evidence" value="ECO:0007669"/>
    <property type="project" value="UniProtKB-ARBA"/>
</dbReference>
<keyword evidence="4" id="KW-0132">Cell division</keyword>
<keyword evidence="8 14" id="KW-0175">Coiled coil</keyword>
<evidence type="ECO:0000256" key="3">
    <source>
        <dbReference type="ARBA" id="ARBA00005917"/>
    </source>
</evidence>
<dbReference type="GO" id="GO:0016887">
    <property type="term" value="F:ATP hydrolysis activity"/>
    <property type="evidence" value="ECO:0007669"/>
    <property type="project" value="InterPro"/>
</dbReference>
<gene>
    <name evidence="17" type="primary">SMC3</name>
    <name evidence="17" type="ORF">H4R20_002658</name>
</gene>
<comment type="similarity">
    <text evidence="13">Belongs to the chloride channel (TC 2.A.49) family.</text>
</comment>
<dbReference type="PANTHER" id="PTHR43977">
    <property type="entry name" value="STRUCTURAL MAINTENANCE OF CHROMOSOMES PROTEIN 3"/>
    <property type="match status" value="1"/>
</dbReference>
<feature type="transmembrane region" description="Helical" evidence="13">
    <location>
        <begin position="571"/>
        <end position="594"/>
    </location>
</feature>
<keyword evidence="13" id="KW-0406">Ion transport</keyword>
<comment type="subcellular location">
    <subcellularLocation>
        <location evidence="2 13">Membrane</location>
        <topology evidence="2 13">Multi-pass membrane protein</topology>
    </subcellularLocation>
    <subcellularLocation>
        <location evidence="1">Nucleus</location>
    </subcellularLocation>
</comment>
<feature type="region of interest" description="Disordered" evidence="15">
    <location>
        <begin position="1"/>
        <end position="52"/>
    </location>
</feature>
<feature type="transmembrane region" description="Helical" evidence="13">
    <location>
        <begin position="367"/>
        <end position="385"/>
    </location>
</feature>
<dbReference type="GO" id="GO:0051276">
    <property type="term" value="P:chromosome organization"/>
    <property type="evidence" value="ECO:0007669"/>
    <property type="project" value="InterPro"/>
</dbReference>
<dbReference type="InterPro" id="IPR010935">
    <property type="entry name" value="SMC_hinge"/>
</dbReference>
<feature type="transmembrane region" description="Helical" evidence="13">
    <location>
        <begin position="499"/>
        <end position="521"/>
    </location>
</feature>
<dbReference type="Gene3D" id="1.10.3080.10">
    <property type="entry name" value="Clc chloride channel"/>
    <property type="match status" value="1"/>
</dbReference>
<feature type="coiled-coil region" evidence="14">
    <location>
        <begin position="1833"/>
        <end position="1867"/>
    </location>
</feature>
<dbReference type="InterPro" id="IPR027417">
    <property type="entry name" value="P-loop_NTPase"/>
</dbReference>
<evidence type="ECO:0000259" key="16">
    <source>
        <dbReference type="PROSITE" id="PS51371"/>
    </source>
</evidence>
<dbReference type="InterPro" id="IPR000644">
    <property type="entry name" value="CBS_dom"/>
</dbReference>
<evidence type="ECO:0000313" key="17">
    <source>
        <dbReference type="EMBL" id="KAJ2804041.1"/>
    </source>
</evidence>
<evidence type="ECO:0000256" key="15">
    <source>
        <dbReference type="SAM" id="MobiDB-lite"/>
    </source>
</evidence>
<keyword evidence="12" id="KW-0129">CBS domain</keyword>
<keyword evidence="18" id="KW-1185">Reference proteome</keyword>
<dbReference type="GO" id="GO:0016020">
    <property type="term" value="C:membrane"/>
    <property type="evidence" value="ECO:0007669"/>
    <property type="project" value="UniProtKB-SubCell"/>
</dbReference>
<dbReference type="Pfam" id="PF02463">
    <property type="entry name" value="SMC_N"/>
    <property type="match status" value="1"/>
</dbReference>
<evidence type="ECO:0000256" key="1">
    <source>
        <dbReference type="ARBA" id="ARBA00004123"/>
    </source>
</evidence>
<dbReference type="GO" id="GO:0005524">
    <property type="term" value="F:ATP binding"/>
    <property type="evidence" value="ECO:0007669"/>
    <property type="project" value="InterPro"/>
</dbReference>
<dbReference type="EMBL" id="JANBUO010000449">
    <property type="protein sequence ID" value="KAJ2804041.1"/>
    <property type="molecule type" value="Genomic_DNA"/>
</dbReference>
<dbReference type="SMART" id="SM00968">
    <property type="entry name" value="SMC_hinge"/>
    <property type="match status" value="1"/>
</dbReference>
<dbReference type="GO" id="GO:0005634">
    <property type="term" value="C:nucleus"/>
    <property type="evidence" value="ECO:0007669"/>
    <property type="project" value="UniProtKB-SubCell"/>
</dbReference>
<dbReference type="GO" id="GO:0005694">
    <property type="term" value="C:chromosome"/>
    <property type="evidence" value="ECO:0007669"/>
    <property type="project" value="InterPro"/>
</dbReference>
<evidence type="ECO:0000256" key="12">
    <source>
        <dbReference type="PROSITE-ProRule" id="PRU00703"/>
    </source>
</evidence>
<dbReference type="SUPFAM" id="SSF52540">
    <property type="entry name" value="P-loop containing nucleoside triphosphate hydrolases"/>
    <property type="match status" value="1"/>
</dbReference>
<evidence type="ECO:0000256" key="14">
    <source>
        <dbReference type="SAM" id="Coils"/>
    </source>
</evidence>
<keyword evidence="10" id="KW-0539">Nucleus</keyword>
<dbReference type="SUPFAM" id="SSF54631">
    <property type="entry name" value="CBS-domain pair"/>
    <property type="match status" value="1"/>
</dbReference>
<dbReference type="SMART" id="SM00116">
    <property type="entry name" value="CBS"/>
    <property type="match status" value="2"/>
</dbReference>
<dbReference type="InterPro" id="IPR003395">
    <property type="entry name" value="RecF/RecN/SMC_N"/>
</dbReference>
<protein>
    <recommendedName>
        <fullName evidence="13">Chloride channel protein</fullName>
    </recommendedName>
</protein>
<evidence type="ECO:0000256" key="4">
    <source>
        <dbReference type="ARBA" id="ARBA00022618"/>
    </source>
</evidence>
<accession>A0A9W8LUF8</accession>
<feature type="domain" description="CBS" evidence="16">
    <location>
        <begin position="750"/>
        <end position="808"/>
    </location>
</feature>
<dbReference type="FunFam" id="3.40.50.300:FF:000424">
    <property type="entry name" value="Structural maintenance of chromosomes 3"/>
    <property type="match status" value="1"/>
</dbReference>
<feature type="transmembrane region" description="Helical" evidence="13">
    <location>
        <begin position="302"/>
        <end position="319"/>
    </location>
</feature>
<dbReference type="Gene3D" id="3.10.580.10">
    <property type="entry name" value="CBS-domain"/>
    <property type="match status" value="1"/>
</dbReference>
<dbReference type="Gene3D" id="3.10.580.20">
    <property type="match status" value="1"/>
</dbReference>
<dbReference type="OrthoDB" id="431497at2759"/>
<feature type="transmembrane region" description="Helical" evidence="13">
    <location>
        <begin position="601"/>
        <end position="619"/>
    </location>
</feature>
<dbReference type="Pfam" id="PF06470">
    <property type="entry name" value="SMC_hinge"/>
    <property type="match status" value="1"/>
</dbReference>
<dbReference type="SUPFAM" id="SSF81340">
    <property type="entry name" value="Clc chloride channel"/>
    <property type="match status" value="1"/>
</dbReference>
<proteinExistence type="inferred from homology"/>
<keyword evidence="13" id="KW-0813">Transport</keyword>
<keyword evidence="7 13" id="KW-1133">Transmembrane helix</keyword>
<evidence type="ECO:0000256" key="6">
    <source>
        <dbReference type="ARBA" id="ARBA00022776"/>
    </source>
</evidence>
<dbReference type="Proteomes" id="UP001140094">
    <property type="component" value="Unassembled WGS sequence"/>
</dbReference>
<feature type="transmembrane region" description="Helical" evidence="13">
    <location>
        <begin position="275"/>
        <end position="296"/>
    </location>
</feature>
<feature type="transmembrane region" description="Helical" evidence="13">
    <location>
        <begin position="225"/>
        <end position="247"/>
    </location>
</feature>
<dbReference type="GO" id="GO:0005254">
    <property type="term" value="F:chloride channel activity"/>
    <property type="evidence" value="ECO:0007669"/>
    <property type="project" value="UniProtKB-UniRule"/>
</dbReference>
<keyword evidence="6" id="KW-0498">Mitosis</keyword>
<evidence type="ECO:0000256" key="13">
    <source>
        <dbReference type="RuleBase" id="RU361221"/>
    </source>
</evidence>
<dbReference type="Pfam" id="PF00571">
    <property type="entry name" value="CBS"/>
    <property type="match status" value="1"/>
</dbReference>
<feature type="transmembrane region" description="Helical" evidence="13">
    <location>
        <begin position="406"/>
        <end position="424"/>
    </location>
</feature>
<dbReference type="InterPro" id="IPR046342">
    <property type="entry name" value="CBS_dom_sf"/>
</dbReference>
<keyword evidence="11" id="KW-0131">Cell cycle</keyword>
<name>A0A9W8LUF8_9FUNG</name>
<evidence type="ECO:0000256" key="10">
    <source>
        <dbReference type="ARBA" id="ARBA00023242"/>
    </source>
</evidence>
<feature type="coiled-coil region" evidence="14">
    <location>
        <begin position="1716"/>
        <end position="1764"/>
    </location>
</feature>
<keyword evidence="9 13" id="KW-0472">Membrane</keyword>
<evidence type="ECO:0000256" key="9">
    <source>
        <dbReference type="ARBA" id="ARBA00023136"/>
    </source>
</evidence>
<dbReference type="GO" id="GO:0051301">
    <property type="term" value="P:cell division"/>
    <property type="evidence" value="ECO:0007669"/>
    <property type="project" value="UniProtKB-KW"/>
</dbReference>
<evidence type="ECO:0000256" key="7">
    <source>
        <dbReference type="ARBA" id="ARBA00022989"/>
    </source>
</evidence>
<organism evidence="17 18">
    <name type="scientific">Coemansia guatemalensis</name>
    <dbReference type="NCBI Taxonomy" id="2761395"/>
    <lineage>
        <taxon>Eukaryota</taxon>
        <taxon>Fungi</taxon>
        <taxon>Fungi incertae sedis</taxon>
        <taxon>Zoopagomycota</taxon>
        <taxon>Kickxellomycotina</taxon>
        <taxon>Kickxellomycetes</taxon>
        <taxon>Kickxellales</taxon>
        <taxon>Kickxellaceae</taxon>
        <taxon>Coemansia</taxon>
    </lineage>
</organism>
<comment type="caution">
    <text evidence="17">The sequence shown here is derived from an EMBL/GenBank/DDBJ whole genome shotgun (WGS) entry which is preliminary data.</text>
</comment>
<keyword evidence="13" id="KW-0868">Chloride</keyword>
<dbReference type="Gene3D" id="1.20.1060.20">
    <property type="match status" value="1"/>
</dbReference>
<keyword evidence="5 13" id="KW-0812">Transmembrane</keyword>
<dbReference type="Pfam" id="PF00654">
    <property type="entry name" value="Voltage_CLC"/>
    <property type="match status" value="1"/>
</dbReference>
<dbReference type="Gene3D" id="3.40.50.300">
    <property type="entry name" value="P-loop containing nucleotide triphosphate hydrolases"/>
    <property type="match status" value="2"/>
</dbReference>
<feature type="compositionally biased region" description="Basic and acidic residues" evidence="15">
    <location>
        <begin position="1"/>
        <end position="10"/>
    </location>
</feature>
<evidence type="ECO:0000256" key="2">
    <source>
        <dbReference type="ARBA" id="ARBA00004141"/>
    </source>
</evidence>
<feature type="transmembrane region" description="Helical" evidence="13">
    <location>
        <begin position="444"/>
        <end position="466"/>
    </location>
</feature>
<comment type="similarity">
    <text evidence="3">Belongs to the SMC family. SMC3 subfamily.</text>
</comment>
<dbReference type="InterPro" id="IPR036277">
    <property type="entry name" value="SMC_hinge_sf"/>
</dbReference>
<dbReference type="CDD" id="cd04591">
    <property type="entry name" value="CBS_pair_voltage-gated_CLC_euk_bac"/>
    <property type="match status" value="1"/>
</dbReference>
<sequence>MEDAFHEGPTVRRGYQGETTAAPDRIDDAPDVGGSVDAESTSSNAYSPQFDDGSDVHSIVPLQRLRFSEEALMSRENLHNDTVNNTGSGGSDMDMITGWLYNGPLQRAKYEDFSTIDWIYDNTKARHYKNDLRLHARNMGWQGKLELLVDASKSWIILLCVGVTMGVVATCISVSSQWLVDIKGGYCRTGFYLNRRFCCWNSEDICVDWVTWSEALHVHWHWLDWLLQFMVFVADAILFAGISTFLVTEYAPYAAGQGIAEIKTIMSGFMMRRFLGLRTLVIKGVGVVLSVASGLSLGKEGTMVHISCCLGNIYTRVFRKIRNNEVKRRELLSAASAAGISAAFGAPIAGVLFSLEQVSYYFPAKTMWRSLFCATVTAVTLKFLNPFRNGKMVPFQTTYDRVWDHFELWFFVLIGMICGVVGMLQNQLALFLMELRQRSALKNFARGEVLVVALATAVISYPSVYLRADMVTLVSNLFTECTGQESTGLCSREDRTGNIIALLFTSVLRVLLTSVACGLAVPAGMFTPSMATGASIGRALGMVIQTLHENHPTWQLFSACRPDVPCITPGVYALVGAAAMLASTTRMTVTVVVIMFELTDALIYVLPIMLAVTVSKSLADVFGKDGYFEGIIHLNGYPFLSMDQEYVLQGSSDELMVQASEMAVISTSGETLESVVDLLRHYSYGGFPIIKSRATMSVSGYISRSDLSMVVERALASSVYTYLSPCCFSRDIAEPLEDVLHQAVDFRPWVDPTPLTINHSTDVNLVAETFRQLGVRYVLVTHHGSLLGIITKKDIVRVVRQQSRNNDRRLSLAGLFPCSPGRRWYLELPFNEQRWRQQDTNRPVAISSESQITIQGFKSYKDETTTEPLSPHHNVVVGRNGSGKSNFFAAVRFVLSDAYTNLGREERQALLHEGAGPSTMSAFVEVVFDNTDGRFPTGKDETVVRRTIGLKKDDYSLDRKSSTKAEINSLLESAGFSRSNPYYIVPQGRITSLTHAKDAERLALLKEVAGTRVYEARRESSLKIIEETERTRSKISEDLALIEERLGELDGEKEELDKYRMLDRERRSLEYAIYSLEQEDVVEQLDEIDIKREQLVVTVNTRQEAAAELERQVASLEPEIRGAKQALEILGIDREQLSSEAEEHARTRAQIESAIQSLEQDRTLGREGITELRRTVDNLSKDIRKRESELARTTADYDKALAAETALREKYEVADQQRKSLQQKQSRSGRFDSKKARDVWLTSEIRRVEASVQQQREQIAATESEHEELQTRLAAVIKTSEEAKTRADESIEQISEMQARETQLKEEKDAKTSQRKELWRKEARLSAASSDLRDELKRTERALSGTIDRATGEGLQALPEIQERLGLTGIYGPLFELFEVDETYRTCVEAIAGASLFHVVVDTDETATRVLGELKKRKLGRLTFIPLNRVRASSTTYPEASDAIPMIERLRFDQRFQRAFQQVFGKTIICPSLDVGSGYARSMGLTAVTLEGDKADRRGELMGGFASRKGSRLEAAKALMQARTRAQAADIQAKETLAALAAVDQEITALHSELQLLSACTTQAGSERSAAVQEQQRLSKEEADARRFCEGAEKSLVALHSQLRSTELELQTLQTELRAPFARAMSASERSELERLIPEVDAQASELGKLSLARVELEGRRNVLQSELRLGLRMRLEDARRQLEQALAENPDTRIGTRSRELARVAKLQEDVTARLADVHAEMEEKTREIAELERQLAEVNSTLESEEQRVQKDVEQLEKCLAQRSLYLQKKSEYTRNIQDLGVLPEEAFRNFNRTQLPRLAKKLHKTNEKLKKFGHVNKKAFEQFSVFARQRENIQQRKQELDQSAASIEELIEVLDQRKDEAIERTFKQVSKYFSQVFERLVPAGKGALVMLRRVDGLDEDNDEPMEDADAATVENYVGVSIRVSFNSKSDEGLRMRQLSGGQKSLVALALIFAIQRCDPAPFYLFDEIDANLDAVYRTAVADMVHDLSRASQFVTTTFRPEMLVHADKFYGVIFENKVSHMSAITQEAAVEFIEEAQPA</sequence>
<feature type="compositionally biased region" description="Polar residues" evidence="15">
    <location>
        <begin position="38"/>
        <end position="47"/>
    </location>
</feature>
<feature type="transmembrane region" description="Helical" evidence="13">
    <location>
        <begin position="155"/>
        <end position="175"/>
    </location>
</feature>